<feature type="transmembrane region" description="Helical" evidence="1">
    <location>
        <begin position="154"/>
        <end position="178"/>
    </location>
</feature>
<sequence length="427" mass="48471">MVDMSAIMSRSEKLSYLSMGLILVMLASFAAPWVKFPLSAGISGIGYISILESEVRYLYFYVALVLLGLSAFIYSEYRQAPRYNVFFIAISLSLLLLVPAYLISRDSSVVANYIQDTEDFRQLQRFFRTYFVPNKGNSLALLQDGAFNSITARVLSVFSILNWGWFVAVFSALAIFIISSYRTKFFVLILSVFIVFAPAGIMLGNTGLSALYSVKAQKHFADADVMRAYTEMISAFRLDPLLKYSERSTYLFSKLSFQIYGEDNASGVLYRAKQLELAGKRKQSMQLLLETVKDGGDEYFSFVERQAKVQLVFLVEKMSRRYYREGFYDQAFALISDALSIMPKNKALRMQKTYAYIQLNLADHCLQTVQEVLQEIDTVYLKADFLSTLGECYLLDGQLINARMAFQQSIELDSTRNIRAIRGLSGT</sequence>
<proteinExistence type="predicted"/>
<evidence type="ECO:0000256" key="1">
    <source>
        <dbReference type="SAM" id="Phobius"/>
    </source>
</evidence>
<protein>
    <submittedName>
        <fullName evidence="2">Uncharacterized protein</fullName>
    </submittedName>
</protein>
<feature type="transmembrane region" description="Helical" evidence="1">
    <location>
        <begin position="83"/>
        <end position="103"/>
    </location>
</feature>
<name>A0A160TAL4_9ZZZZ</name>
<reference evidence="2" key="1">
    <citation type="submission" date="2015-10" db="EMBL/GenBank/DDBJ databases">
        <authorList>
            <person name="Gilbert D.G."/>
        </authorList>
    </citation>
    <scope>NUCLEOTIDE SEQUENCE</scope>
</reference>
<keyword evidence="1" id="KW-0812">Transmembrane</keyword>
<dbReference type="Gene3D" id="1.25.40.10">
    <property type="entry name" value="Tetratricopeptide repeat domain"/>
    <property type="match status" value="1"/>
</dbReference>
<evidence type="ECO:0000313" key="2">
    <source>
        <dbReference type="EMBL" id="CUS40458.1"/>
    </source>
</evidence>
<dbReference type="InterPro" id="IPR019734">
    <property type="entry name" value="TPR_rpt"/>
</dbReference>
<gene>
    <name evidence="2" type="ORF">MGWOODY_Tha1562</name>
</gene>
<dbReference type="AlphaFoldDB" id="A0A160TAL4"/>
<feature type="transmembrane region" description="Helical" evidence="1">
    <location>
        <begin position="185"/>
        <end position="204"/>
    </location>
</feature>
<dbReference type="SUPFAM" id="SSF48452">
    <property type="entry name" value="TPR-like"/>
    <property type="match status" value="1"/>
</dbReference>
<dbReference type="EMBL" id="CZQC01000015">
    <property type="protein sequence ID" value="CUS40458.1"/>
    <property type="molecule type" value="Genomic_DNA"/>
</dbReference>
<keyword evidence="1" id="KW-0472">Membrane</keyword>
<keyword evidence="1" id="KW-1133">Transmembrane helix</keyword>
<feature type="transmembrane region" description="Helical" evidence="1">
    <location>
        <begin position="14"/>
        <end position="34"/>
    </location>
</feature>
<organism evidence="2">
    <name type="scientific">hydrothermal vent metagenome</name>
    <dbReference type="NCBI Taxonomy" id="652676"/>
    <lineage>
        <taxon>unclassified sequences</taxon>
        <taxon>metagenomes</taxon>
        <taxon>ecological metagenomes</taxon>
    </lineage>
</organism>
<dbReference type="PROSITE" id="PS50005">
    <property type="entry name" value="TPR"/>
    <property type="match status" value="1"/>
</dbReference>
<feature type="transmembrane region" description="Helical" evidence="1">
    <location>
        <begin position="57"/>
        <end position="74"/>
    </location>
</feature>
<dbReference type="InterPro" id="IPR011990">
    <property type="entry name" value="TPR-like_helical_dom_sf"/>
</dbReference>
<accession>A0A160TAL4</accession>